<feature type="domain" description="FAS1-like dehydratase" evidence="1">
    <location>
        <begin position="67"/>
        <end position="130"/>
    </location>
</feature>
<keyword evidence="3" id="KW-1185">Reference proteome</keyword>
<sequence length="275" mass="30313">MSNWADWIGKSETRRDVITPGLLHRFCATIDRPVTDDIPQGLHWCLGLPDTPTAQLAEDGHPAKGGFLPPIPLPRRMWASSEVSFEHPLQLGDEISRVSTVASIEEKSGKSGDLVFVAVDHETRVGEMVAIRERQNIVYREPAAAPVPTRQTSSAAPDHQDWDWQQKIVPTEPMLFRYSALTFNSHRIHYDRPYAMEEEGYPGLVVQGPLMATLLLNLAARELGAYQLSSFSFRGQAPAFANAAIYLVGKQEGENIALAVIGNDGQEIMSAQAAI</sequence>
<dbReference type="SUPFAM" id="SSF54637">
    <property type="entry name" value="Thioesterase/thiol ester dehydrase-isomerase"/>
    <property type="match status" value="2"/>
</dbReference>
<reference evidence="2 3" key="1">
    <citation type="submission" date="2020-06" db="EMBL/GenBank/DDBJ databases">
        <authorList>
            <person name="Kim S.-J."/>
            <person name="Park S.-J."/>
        </authorList>
    </citation>
    <scope>NUCLEOTIDE SEQUENCE [LARGE SCALE GENOMIC DNA]</scope>
    <source>
        <strain evidence="2 3">SW-151</strain>
    </source>
</reference>
<name>A0ABX2N4S3_9SPHN</name>
<comment type="caution">
    <text evidence="2">The sequence shown here is derived from an EMBL/GenBank/DDBJ whole genome shotgun (WGS) entry which is preliminary data.</text>
</comment>
<evidence type="ECO:0000313" key="2">
    <source>
        <dbReference type="EMBL" id="NVD28728.1"/>
    </source>
</evidence>
<accession>A0ABX2N4S3</accession>
<dbReference type="Gene3D" id="3.10.129.10">
    <property type="entry name" value="Hotdog Thioesterase"/>
    <property type="match status" value="1"/>
</dbReference>
<dbReference type="PANTHER" id="PTHR28152">
    <property type="entry name" value="HYDROXYACYL-THIOESTER DEHYDRATASE TYPE 2, MITOCHONDRIAL"/>
    <property type="match status" value="1"/>
</dbReference>
<dbReference type="Proteomes" id="UP000652427">
    <property type="component" value="Unassembled WGS sequence"/>
</dbReference>
<evidence type="ECO:0000313" key="3">
    <source>
        <dbReference type="Proteomes" id="UP000652427"/>
    </source>
</evidence>
<evidence type="ECO:0000259" key="1">
    <source>
        <dbReference type="Pfam" id="PF13452"/>
    </source>
</evidence>
<dbReference type="EMBL" id="JABWMH010000003">
    <property type="protein sequence ID" value="NVD28728.1"/>
    <property type="molecule type" value="Genomic_DNA"/>
</dbReference>
<dbReference type="InterPro" id="IPR052741">
    <property type="entry name" value="Mitochondrial_HTD2"/>
</dbReference>
<dbReference type="InterPro" id="IPR029069">
    <property type="entry name" value="HotDog_dom_sf"/>
</dbReference>
<dbReference type="InterPro" id="IPR039569">
    <property type="entry name" value="FAS1-like_DH_region"/>
</dbReference>
<gene>
    <name evidence="2" type="ORF">HUO14_12575</name>
</gene>
<organism evidence="2 3">
    <name type="scientific">Parasphingorhabdus flavimaris</name>
    <dbReference type="NCBI Taxonomy" id="266812"/>
    <lineage>
        <taxon>Bacteria</taxon>
        <taxon>Pseudomonadati</taxon>
        <taxon>Pseudomonadota</taxon>
        <taxon>Alphaproteobacteria</taxon>
        <taxon>Sphingomonadales</taxon>
        <taxon>Sphingomonadaceae</taxon>
        <taxon>Parasphingorhabdus</taxon>
    </lineage>
</organism>
<dbReference type="Pfam" id="PF13452">
    <property type="entry name" value="FAS1_DH_region"/>
    <property type="match status" value="1"/>
</dbReference>
<dbReference type="PANTHER" id="PTHR28152:SF1">
    <property type="entry name" value="HYDROXYACYL-THIOESTER DEHYDRATASE TYPE 2, MITOCHONDRIAL"/>
    <property type="match status" value="1"/>
</dbReference>
<protein>
    <submittedName>
        <fullName evidence="2">MaoC family dehydratase N-terminal domain-containing protein</fullName>
    </submittedName>
</protein>
<dbReference type="RefSeq" id="WP_176280133.1">
    <property type="nucleotide sequence ID" value="NZ_JABWMH010000003.1"/>
</dbReference>
<proteinExistence type="predicted"/>